<feature type="signal peptide" evidence="1">
    <location>
        <begin position="1"/>
        <end position="27"/>
    </location>
</feature>
<organism evidence="2 3">
    <name type="scientific">Croceibacterium selenioxidans</name>
    <dbReference type="NCBI Taxonomy" id="2838833"/>
    <lineage>
        <taxon>Bacteria</taxon>
        <taxon>Pseudomonadati</taxon>
        <taxon>Pseudomonadota</taxon>
        <taxon>Alphaproteobacteria</taxon>
        <taxon>Sphingomonadales</taxon>
        <taxon>Erythrobacteraceae</taxon>
        <taxon>Croceibacterium</taxon>
    </lineage>
</organism>
<name>A0ABS5W7D0_9SPHN</name>
<keyword evidence="2" id="KW-0378">Hydrolase</keyword>
<feature type="chain" id="PRO_5047251950" evidence="1">
    <location>
        <begin position="28"/>
        <end position="240"/>
    </location>
</feature>
<proteinExistence type="predicted"/>
<dbReference type="EMBL" id="JAHFVK010000002">
    <property type="protein sequence ID" value="MBT2135668.1"/>
    <property type="molecule type" value="Genomic_DNA"/>
</dbReference>
<keyword evidence="3" id="KW-1185">Reference proteome</keyword>
<sequence>MRGLVCFLALPCALSLAAPAAAQMATAAQPVAAAGGQSSTLNFVRSAWTPIASYGPFAVIEKRTAALLGSTDARSPAAFRAMLRDYPAIDTIVFIECPGTYDDRANLALGRLIRLAGLAVYVPPGGSVRSGAIDLMLAGTNLVIDDSAVFAVHAWRERGGREAGQVPADSWEHTKYLAYYREMGMTLPQAKAFYAMTNSAPHESPRWMSGSAMRAWVQGDPALIRSPQQLGRLDLGAPLH</sequence>
<reference evidence="2 3" key="1">
    <citation type="submission" date="2021-05" db="EMBL/GenBank/DDBJ databases">
        <title>Croceibacterium sp. LX-88 genome sequence.</title>
        <authorList>
            <person name="Luo X."/>
        </authorList>
    </citation>
    <scope>NUCLEOTIDE SEQUENCE [LARGE SCALE GENOMIC DNA]</scope>
    <source>
        <strain evidence="2 3">LX-88</strain>
    </source>
</reference>
<gene>
    <name evidence="2" type="ORF">KK137_15115</name>
</gene>
<dbReference type="InterPro" id="IPR029045">
    <property type="entry name" value="ClpP/crotonase-like_dom_sf"/>
</dbReference>
<comment type="caution">
    <text evidence="2">The sequence shown here is derived from an EMBL/GenBank/DDBJ whole genome shotgun (WGS) entry which is preliminary data.</text>
</comment>
<evidence type="ECO:0000313" key="2">
    <source>
        <dbReference type="EMBL" id="MBT2135668.1"/>
    </source>
</evidence>
<evidence type="ECO:0000313" key="3">
    <source>
        <dbReference type="Proteomes" id="UP000811255"/>
    </source>
</evidence>
<evidence type="ECO:0000256" key="1">
    <source>
        <dbReference type="SAM" id="SignalP"/>
    </source>
</evidence>
<protein>
    <submittedName>
        <fullName evidence="2">Alpha/beta hydrolase</fullName>
    </submittedName>
</protein>
<dbReference type="RefSeq" id="WP_214537353.1">
    <property type="nucleotide sequence ID" value="NZ_JAHFVK010000002.1"/>
</dbReference>
<accession>A0ABS5W7D0</accession>
<keyword evidence="1" id="KW-0732">Signal</keyword>
<dbReference type="GO" id="GO:0016787">
    <property type="term" value="F:hydrolase activity"/>
    <property type="evidence" value="ECO:0007669"/>
    <property type="project" value="UniProtKB-KW"/>
</dbReference>
<dbReference type="SUPFAM" id="SSF52096">
    <property type="entry name" value="ClpP/crotonase"/>
    <property type="match status" value="1"/>
</dbReference>
<dbReference type="Proteomes" id="UP000811255">
    <property type="component" value="Unassembled WGS sequence"/>
</dbReference>